<dbReference type="Pfam" id="PF13439">
    <property type="entry name" value="Glyco_transf_4"/>
    <property type="match status" value="1"/>
</dbReference>
<dbReference type="EMBL" id="JAMTCK010000023">
    <property type="protein sequence ID" value="MCP2170022.1"/>
    <property type="molecule type" value="Genomic_DNA"/>
</dbReference>
<accession>A0AAE3GM53</accession>
<dbReference type="GO" id="GO:0016757">
    <property type="term" value="F:glycosyltransferase activity"/>
    <property type="evidence" value="ECO:0007669"/>
    <property type="project" value="UniProtKB-KW"/>
</dbReference>
<protein>
    <submittedName>
        <fullName evidence="5">Glycosyltransferase involved in cell wall bisynthesis</fullName>
    </submittedName>
</protein>
<sequence>MSICTDRRAPSYGNAYVPWFGPDLVPGGRTLLCVFHADPRVLIDATAVPADRGGVGRYVDALVAALDADGARISVVCQPRDAALYTRLAPHSRVVPAAETVATRTARLTWEQATLPRLARRLAVDVVHSPHYTSPLANPAASVVTLHDATFFTDAVLHSSVKARFFRTWTRVSLRRAELCVVPSQATADELVRVAGADRRTLHVVQHGVDTERFHPSAPEEVNAVREALGLAPHTPYVAFLGALEPRKNVPALIRGFAQACQQLSGERPALVLAGQPGWDSQVERALDAVPHHIRVIRAGYLPFEQLAGFLGGAVVVAYPSLGEGFGLPVLEAMACGACVLTTRRLSLPEVGGDAVAYCGVGAGDIAAALLDLLGDPARRAALATAAQRRAKEFSWAVSATGHREAYARAWVLHRRGN</sequence>
<feature type="domain" description="Glycosyltransferase subfamily 4-like N-terminal" evidence="4">
    <location>
        <begin position="53"/>
        <end position="213"/>
    </location>
</feature>
<dbReference type="GO" id="GO:0009103">
    <property type="term" value="P:lipopolysaccharide biosynthetic process"/>
    <property type="evidence" value="ECO:0007669"/>
    <property type="project" value="TreeGrafter"/>
</dbReference>
<keyword evidence="6" id="KW-1185">Reference proteome</keyword>
<dbReference type="PANTHER" id="PTHR46401">
    <property type="entry name" value="GLYCOSYLTRANSFERASE WBBK-RELATED"/>
    <property type="match status" value="1"/>
</dbReference>
<keyword evidence="1" id="KW-0328">Glycosyltransferase</keyword>
<dbReference type="PANTHER" id="PTHR46401:SF2">
    <property type="entry name" value="GLYCOSYLTRANSFERASE WBBK-RELATED"/>
    <property type="match status" value="1"/>
</dbReference>
<dbReference type="SUPFAM" id="SSF53756">
    <property type="entry name" value="UDP-Glycosyltransferase/glycogen phosphorylase"/>
    <property type="match status" value="1"/>
</dbReference>
<evidence type="ECO:0000313" key="6">
    <source>
        <dbReference type="Proteomes" id="UP001206128"/>
    </source>
</evidence>
<evidence type="ECO:0000256" key="1">
    <source>
        <dbReference type="ARBA" id="ARBA00022676"/>
    </source>
</evidence>
<organism evidence="5 6">
    <name type="scientific">Goodfellowiella coeruleoviolacea</name>
    <dbReference type="NCBI Taxonomy" id="334858"/>
    <lineage>
        <taxon>Bacteria</taxon>
        <taxon>Bacillati</taxon>
        <taxon>Actinomycetota</taxon>
        <taxon>Actinomycetes</taxon>
        <taxon>Pseudonocardiales</taxon>
        <taxon>Pseudonocardiaceae</taxon>
        <taxon>Goodfellowiella</taxon>
    </lineage>
</organism>
<evidence type="ECO:0000256" key="2">
    <source>
        <dbReference type="ARBA" id="ARBA00022679"/>
    </source>
</evidence>
<dbReference type="AlphaFoldDB" id="A0AAE3GM53"/>
<keyword evidence="2" id="KW-0808">Transferase</keyword>
<dbReference type="CDD" id="cd03809">
    <property type="entry name" value="GT4_MtfB-like"/>
    <property type="match status" value="1"/>
</dbReference>
<evidence type="ECO:0000259" key="3">
    <source>
        <dbReference type="Pfam" id="PF00534"/>
    </source>
</evidence>
<gene>
    <name evidence="5" type="ORF">LX83_006910</name>
</gene>
<feature type="domain" description="Glycosyl transferase family 1" evidence="3">
    <location>
        <begin position="226"/>
        <end position="389"/>
    </location>
</feature>
<dbReference type="InterPro" id="IPR001296">
    <property type="entry name" value="Glyco_trans_1"/>
</dbReference>
<proteinExistence type="predicted"/>
<dbReference type="Pfam" id="PF00534">
    <property type="entry name" value="Glycos_transf_1"/>
    <property type="match status" value="1"/>
</dbReference>
<comment type="caution">
    <text evidence="5">The sequence shown here is derived from an EMBL/GenBank/DDBJ whole genome shotgun (WGS) entry which is preliminary data.</text>
</comment>
<reference evidence="5" key="1">
    <citation type="submission" date="2022-06" db="EMBL/GenBank/DDBJ databases">
        <title>Genomic Encyclopedia of Archaeal and Bacterial Type Strains, Phase II (KMG-II): from individual species to whole genera.</title>
        <authorList>
            <person name="Goeker M."/>
        </authorList>
    </citation>
    <scope>NUCLEOTIDE SEQUENCE</scope>
    <source>
        <strain evidence="5">DSM 43935</strain>
    </source>
</reference>
<evidence type="ECO:0000259" key="4">
    <source>
        <dbReference type="Pfam" id="PF13439"/>
    </source>
</evidence>
<evidence type="ECO:0000313" key="5">
    <source>
        <dbReference type="EMBL" id="MCP2170022.1"/>
    </source>
</evidence>
<dbReference type="Proteomes" id="UP001206128">
    <property type="component" value="Unassembled WGS sequence"/>
</dbReference>
<dbReference type="Gene3D" id="3.40.50.2000">
    <property type="entry name" value="Glycogen Phosphorylase B"/>
    <property type="match status" value="2"/>
</dbReference>
<dbReference type="InterPro" id="IPR028098">
    <property type="entry name" value="Glyco_trans_4-like_N"/>
</dbReference>
<name>A0AAE3GM53_9PSEU</name>